<dbReference type="InterPro" id="IPR009351">
    <property type="entry name" value="AlkZ-like"/>
</dbReference>
<protein>
    <submittedName>
        <fullName evidence="1">Winged helix DNA-binding domain-containing protein</fullName>
    </submittedName>
</protein>
<keyword evidence="2" id="KW-1185">Reference proteome</keyword>
<accession>A0ABT8GG63</accession>
<dbReference type="PANTHER" id="PTHR38479">
    <property type="entry name" value="LMO0824 PROTEIN"/>
    <property type="match status" value="1"/>
</dbReference>
<organism evidence="1 2">
    <name type="scientific">Demequina muriae</name>
    <dbReference type="NCBI Taxonomy" id="3051664"/>
    <lineage>
        <taxon>Bacteria</taxon>
        <taxon>Bacillati</taxon>
        <taxon>Actinomycetota</taxon>
        <taxon>Actinomycetes</taxon>
        <taxon>Micrococcales</taxon>
        <taxon>Demequinaceae</taxon>
        <taxon>Demequina</taxon>
    </lineage>
</organism>
<dbReference type="RefSeq" id="WP_301141811.1">
    <property type="nucleotide sequence ID" value="NZ_JAUHQA010000001.1"/>
</dbReference>
<dbReference type="Proteomes" id="UP001172708">
    <property type="component" value="Unassembled WGS sequence"/>
</dbReference>
<keyword evidence="1" id="KW-0238">DNA-binding</keyword>
<dbReference type="Pfam" id="PF06224">
    <property type="entry name" value="AlkZ-like"/>
    <property type="match status" value="1"/>
</dbReference>
<sequence length="372" mass="40357">MSTLTQSDVRALRMRALLLGGDHPHESVGEVVTWMGAMQAQDLASGLWSLGIRLPGRTEDDIVQALENREALRTWPMRGTVHLVPSRDARWMLDLMSAKPLAGAAGRREYLGITEDTVERSNAALEGALRGGKRLSRSECLQAVADAGVPTPGQVGYHLLWYASQVGITCVTPSRETAGGGKEQTFALLDEWAPDQRALAHDEALATIAVRFFRGRGPATVKDFSRWTGMGIRDCRAGIAAAKKALRIVETASGSMVAAADALDAGIPPSAGGHVVPPGFDEYMLGYGDREAMLRPEQLQAVVPGRNGVFRATLVREGRVVGTWKRTLRTRTCVVEIALLEPLDAQDRPAFERAFGEYGAFLGREVEVRWGE</sequence>
<reference evidence="1" key="1">
    <citation type="submission" date="2023-06" db="EMBL/GenBank/DDBJ databases">
        <title>Egi l300058.</title>
        <authorList>
            <person name="Gao L."/>
            <person name="Fang B.-Z."/>
            <person name="Li W.-J."/>
        </authorList>
    </citation>
    <scope>NUCLEOTIDE SEQUENCE</scope>
    <source>
        <strain evidence="1">EGI L300058</strain>
    </source>
</reference>
<comment type="caution">
    <text evidence="1">The sequence shown here is derived from an EMBL/GenBank/DDBJ whole genome shotgun (WGS) entry which is preliminary data.</text>
</comment>
<name>A0ABT8GG63_9MICO</name>
<evidence type="ECO:0000313" key="1">
    <source>
        <dbReference type="EMBL" id="MDN4480420.1"/>
    </source>
</evidence>
<proteinExistence type="predicted"/>
<dbReference type="GO" id="GO:0003677">
    <property type="term" value="F:DNA binding"/>
    <property type="evidence" value="ECO:0007669"/>
    <property type="project" value="UniProtKB-KW"/>
</dbReference>
<evidence type="ECO:0000313" key="2">
    <source>
        <dbReference type="Proteomes" id="UP001172708"/>
    </source>
</evidence>
<gene>
    <name evidence="1" type="ORF">QQX02_05735</name>
</gene>
<dbReference type="PANTHER" id="PTHR38479:SF2">
    <property type="entry name" value="WINGED HELIX DNA-BINDING DOMAIN-CONTAINING PROTEIN"/>
    <property type="match status" value="1"/>
</dbReference>
<dbReference type="EMBL" id="JAUHQA010000001">
    <property type="protein sequence ID" value="MDN4480420.1"/>
    <property type="molecule type" value="Genomic_DNA"/>
</dbReference>